<comment type="similarity">
    <text evidence="3">Belongs to the wax synthase family.</text>
</comment>
<keyword evidence="4 10" id="KW-0808">Transferase</keyword>
<reference evidence="10" key="1">
    <citation type="submission" date="2019-10" db="EMBL/GenBank/DDBJ databases">
        <authorList>
            <consortium name="DOE Joint Genome Institute"/>
            <person name="Kuo A."/>
            <person name="Miyauchi S."/>
            <person name="Kiss E."/>
            <person name="Drula E."/>
            <person name="Kohler A."/>
            <person name="Sanchez-Garcia M."/>
            <person name="Andreopoulos B."/>
            <person name="Barry K.W."/>
            <person name="Bonito G."/>
            <person name="Buee M."/>
            <person name="Carver A."/>
            <person name="Chen C."/>
            <person name="Cichocki N."/>
            <person name="Clum A."/>
            <person name="Culley D."/>
            <person name="Crous P.W."/>
            <person name="Fauchery L."/>
            <person name="Girlanda M."/>
            <person name="Hayes R."/>
            <person name="Keri Z."/>
            <person name="LaButti K."/>
            <person name="Lipzen A."/>
            <person name="Lombard V."/>
            <person name="Magnuson J."/>
            <person name="Maillard F."/>
            <person name="Morin E."/>
            <person name="Murat C."/>
            <person name="Nolan M."/>
            <person name="Ohm R."/>
            <person name="Pangilinan J."/>
            <person name="Pereira M."/>
            <person name="Perotto S."/>
            <person name="Peter M."/>
            <person name="Riley R."/>
            <person name="Sitrit Y."/>
            <person name="Stielow B."/>
            <person name="Szollosi G."/>
            <person name="Zifcakova L."/>
            <person name="Stursova M."/>
            <person name="Spatafora J.W."/>
            <person name="Tedersoo L."/>
            <person name="Vaario L.-M."/>
            <person name="Yamada A."/>
            <person name="Yan M."/>
            <person name="Wang P."/>
            <person name="Xu J."/>
            <person name="Bruns T."/>
            <person name="Baldrian P."/>
            <person name="Vilgalys R."/>
            <person name="Henrissat B."/>
            <person name="Grigoriev I.V."/>
            <person name="Hibbett D."/>
            <person name="Nagy L.G."/>
            <person name="Martin F.M."/>
        </authorList>
    </citation>
    <scope>NUCLEOTIDE SEQUENCE</scope>
    <source>
        <strain evidence="10">Prilba</strain>
    </source>
</reference>
<feature type="transmembrane region" description="Helical" evidence="8">
    <location>
        <begin position="31"/>
        <end position="53"/>
    </location>
</feature>
<evidence type="ECO:0000256" key="1">
    <source>
        <dbReference type="ARBA" id="ARBA00004141"/>
    </source>
</evidence>
<dbReference type="Proteomes" id="UP000759537">
    <property type="component" value="Unassembled WGS sequence"/>
</dbReference>
<organism evidence="10 11">
    <name type="scientific">Russula ochroleuca</name>
    <dbReference type="NCBI Taxonomy" id="152965"/>
    <lineage>
        <taxon>Eukaryota</taxon>
        <taxon>Fungi</taxon>
        <taxon>Dikarya</taxon>
        <taxon>Basidiomycota</taxon>
        <taxon>Agaricomycotina</taxon>
        <taxon>Agaricomycetes</taxon>
        <taxon>Russulales</taxon>
        <taxon>Russulaceae</taxon>
        <taxon>Russula</taxon>
    </lineage>
</organism>
<feature type="transmembrane region" description="Helical" evidence="8">
    <location>
        <begin position="248"/>
        <end position="277"/>
    </location>
</feature>
<dbReference type="PANTHER" id="PTHR31595:SF57">
    <property type="entry name" value="OS04G0481900 PROTEIN"/>
    <property type="match status" value="1"/>
</dbReference>
<evidence type="ECO:0000256" key="6">
    <source>
        <dbReference type="ARBA" id="ARBA00022989"/>
    </source>
</evidence>
<feature type="transmembrane region" description="Helical" evidence="8">
    <location>
        <begin position="196"/>
        <end position="214"/>
    </location>
</feature>
<gene>
    <name evidence="10" type="ORF">DFH94DRAFT_794846</name>
</gene>
<dbReference type="PANTHER" id="PTHR31595">
    <property type="entry name" value="LONG-CHAIN-ALCOHOL O-FATTY-ACYLTRANSFERASE 3-RELATED"/>
    <property type="match status" value="1"/>
</dbReference>
<dbReference type="GO" id="GO:0008374">
    <property type="term" value="F:O-acyltransferase activity"/>
    <property type="evidence" value="ECO:0007669"/>
    <property type="project" value="InterPro"/>
</dbReference>
<evidence type="ECO:0000313" key="11">
    <source>
        <dbReference type="Proteomes" id="UP000759537"/>
    </source>
</evidence>
<sequence>MPHKTTRVRLAWGPTRAFRTFVPPHEDRIPITWHTAPFTLLQFIPFSFMSYLVRRPDTHLIRLLLLPTLITAALHSSYGYVWLDPKHNVYNWGAASFSFVIIGKGIDLALAKKGRHKQGEAVPGTGTNISVPAIASTKEGRLDSPSSASDGQFASVFPPWLQDALDLMFSLRGLGWDFGEGVYMPPDTRPQQRKPFLRATLGSFLTAFLVLDIVESAIKGVPGVGDPLGGSIFFPSLPLHTRYLVSTVIHFLTGVALVAGFSMVYDLITLFAVAVLGHSPSAWPPVMDNPWASQSLHEFWAKRWHQLFRQTFLVFGGIPGRKIGGNVGLVLGTFLASGLFHECTILAMGREWDSRVPLFFLVQGGSVIGERVWKKVTGRRVDGLLGRLWVYFDIMILGQPLVDAWHRRGLGGGMVIPPWISPARLILIPAARRLLA</sequence>
<comment type="caution">
    <text evidence="10">The sequence shown here is derived from an EMBL/GenBank/DDBJ whole genome shotgun (WGS) entry which is preliminary data.</text>
</comment>
<accession>A0A9P5MT94</accession>
<dbReference type="InterPro" id="IPR044851">
    <property type="entry name" value="Wax_synthase"/>
</dbReference>
<evidence type="ECO:0000259" key="9">
    <source>
        <dbReference type="Pfam" id="PF13813"/>
    </source>
</evidence>
<dbReference type="EMBL" id="WHVB01000012">
    <property type="protein sequence ID" value="KAF8478058.1"/>
    <property type="molecule type" value="Genomic_DNA"/>
</dbReference>
<evidence type="ECO:0000256" key="5">
    <source>
        <dbReference type="ARBA" id="ARBA00022692"/>
    </source>
</evidence>
<keyword evidence="5 8" id="KW-0812">Transmembrane</keyword>
<keyword evidence="6 8" id="KW-1133">Transmembrane helix</keyword>
<dbReference type="AlphaFoldDB" id="A0A9P5MT94"/>
<feature type="transmembrane region" description="Helical" evidence="8">
    <location>
        <begin position="89"/>
        <end position="110"/>
    </location>
</feature>
<dbReference type="InterPro" id="IPR032805">
    <property type="entry name" value="Wax_synthase_dom"/>
</dbReference>
<protein>
    <submittedName>
        <fullName evidence="10">Membrane bound O-acyl transferase family-domain-containing protein</fullName>
    </submittedName>
</protein>
<evidence type="ECO:0000256" key="3">
    <source>
        <dbReference type="ARBA" id="ARBA00007282"/>
    </source>
</evidence>
<reference evidence="10" key="2">
    <citation type="journal article" date="2020" name="Nat. Commun.">
        <title>Large-scale genome sequencing of mycorrhizal fungi provides insights into the early evolution of symbiotic traits.</title>
        <authorList>
            <person name="Miyauchi S."/>
            <person name="Kiss E."/>
            <person name="Kuo A."/>
            <person name="Drula E."/>
            <person name="Kohler A."/>
            <person name="Sanchez-Garcia M."/>
            <person name="Morin E."/>
            <person name="Andreopoulos B."/>
            <person name="Barry K.W."/>
            <person name="Bonito G."/>
            <person name="Buee M."/>
            <person name="Carver A."/>
            <person name="Chen C."/>
            <person name="Cichocki N."/>
            <person name="Clum A."/>
            <person name="Culley D."/>
            <person name="Crous P.W."/>
            <person name="Fauchery L."/>
            <person name="Girlanda M."/>
            <person name="Hayes R.D."/>
            <person name="Keri Z."/>
            <person name="LaButti K."/>
            <person name="Lipzen A."/>
            <person name="Lombard V."/>
            <person name="Magnuson J."/>
            <person name="Maillard F."/>
            <person name="Murat C."/>
            <person name="Nolan M."/>
            <person name="Ohm R.A."/>
            <person name="Pangilinan J."/>
            <person name="Pereira M.F."/>
            <person name="Perotto S."/>
            <person name="Peter M."/>
            <person name="Pfister S."/>
            <person name="Riley R."/>
            <person name="Sitrit Y."/>
            <person name="Stielow J.B."/>
            <person name="Szollosi G."/>
            <person name="Zifcakova L."/>
            <person name="Stursova M."/>
            <person name="Spatafora J.W."/>
            <person name="Tedersoo L."/>
            <person name="Vaario L.M."/>
            <person name="Yamada A."/>
            <person name="Yan M."/>
            <person name="Wang P."/>
            <person name="Xu J."/>
            <person name="Bruns T."/>
            <person name="Baldrian P."/>
            <person name="Vilgalys R."/>
            <person name="Dunand C."/>
            <person name="Henrissat B."/>
            <person name="Grigoriev I.V."/>
            <person name="Hibbett D."/>
            <person name="Nagy L.G."/>
            <person name="Martin F.M."/>
        </authorList>
    </citation>
    <scope>NUCLEOTIDE SEQUENCE</scope>
    <source>
        <strain evidence="10">Prilba</strain>
    </source>
</reference>
<evidence type="ECO:0000256" key="8">
    <source>
        <dbReference type="SAM" id="Phobius"/>
    </source>
</evidence>
<keyword evidence="7 8" id="KW-0472">Membrane</keyword>
<evidence type="ECO:0000313" key="10">
    <source>
        <dbReference type="EMBL" id="KAF8478058.1"/>
    </source>
</evidence>
<proteinExistence type="inferred from homology"/>
<name>A0A9P5MT94_9AGAM</name>
<feature type="domain" description="Wax synthase" evidence="9">
    <location>
        <begin position="283"/>
        <end position="361"/>
    </location>
</feature>
<dbReference type="Pfam" id="PF13813">
    <property type="entry name" value="MBOAT_2"/>
    <property type="match status" value="1"/>
</dbReference>
<evidence type="ECO:0000256" key="2">
    <source>
        <dbReference type="ARBA" id="ARBA00005179"/>
    </source>
</evidence>
<feature type="transmembrane region" description="Helical" evidence="8">
    <location>
        <begin position="60"/>
        <end position="83"/>
    </location>
</feature>
<evidence type="ECO:0000256" key="7">
    <source>
        <dbReference type="ARBA" id="ARBA00023136"/>
    </source>
</evidence>
<dbReference type="OrthoDB" id="1077582at2759"/>
<evidence type="ECO:0000256" key="4">
    <source>
        <dbReference type="ARBA" id="ARBA00022679"/>
    </source>
</evidence>
<keyword evidence="11" id="KW-1185">Reference proteome</keyword>
<comment type="pathway">
    <text evidence="2">Secondary metabolite biosynthesis.</text>
</comment>
<dbReference type="GO" id="GO:0016020">
    <property type="term" value="C:membrane"/>
    <property type="evidence" value="ECO:0007669"/>
    <property type="project" value="UniProtKB-SubCell"/>
</dbReference>
<dbReference type="GO" id="GO:0006629">
    <property type="term" value="P:lipid metabolic process"/>
    <property type="evidence" value="ECO:0007669"/>
    <property type="project" value="InterPro"/>
</dbReference>
<comment type="subcellular location">
    <subcellularLocation>
        <location evidence="1">Membrane</location>
        <topology evidence="1">Multi-pass membrane protein</topology>
    </subcellularLocation>
</comment>